<dbReference type="Proteomes" id="UP000628775">
    <property type="component" value="Unassembled WGS sequence"/>
</dbReference>
<evidence type="ECO:0000256" key="1">
    <source>
        <dbReference type="SAM" id="Phobius"/>
    </source>
</evidence>
<evidence type="ECO:0000313" key="3">
    <source>
        <dbReference type="Proteomes" id="UP000628775"/>
    </source>
</evidence>
<reference evidence="2" key="1">
    <citation type="journal article" date="2014" name="Int. J. Syst. Evol. Microbiol.">
        <title>Complete genome sequence of Corynebacterium casei LMG S-19264T (=DSM 44701T), isolated from a smear-ripened cheese.</title>
        <authorList>
            <consortium name="US DOE Joint Genome Institute (JGI-PGF)"/>
            <person name="Walter F."/>
            <person name="Albersmeier A."/>
            <person name="Kalinowski J."/>
            <person name="Ruckert C."/>
        </authorList>
    </citation>
    <scope>NUCLEOTIDE SEQUENCE</scope>
    <source>
        <strain evidence="2">CGMCC 1.15371</strain>
    </source>
</reference>
<feature type="transmembrane region" description="Helical" evidence="1">
    <location>
        <begin position="107"/>
        <end position="135"/>
    </location>
</feature>
<comment type="caution">
    <text evidence="2">The sequence shown here is derived from an EMBL/GenBank/DDBJ whole genome shotgun (WGS) entry which is preliminary data.</text>
</comment>
<reference evidence="2" key="2">
    <citation type="submission" date="2020-09" db="EMBL/GenBank/DDBJ databases">
        <authorList>
            <person name="Sun Q."/>
            <person name="Zhou Y."/>
        </authorList>
    </citation>
    <scope>NUCLEOTIDE SEQUENCE</scope>
    <source>
        <strain evidence="2">CGMCC 1.15371</strain>
    </source>
</reference>
<gene>
    <name evidence="2" type="ORF">GCM10011391_34990</name>
</gene>
<organism evidence="2 3">
    <name type="scientific">Pullulanibacillus camelliae</name>
    <dbReference type="NCBI Taxonomy" id="1707096"/>
    <lineage>
        <taxon>Bacteria</taxon>
        <taxon>Bacillati</taxon>
        <taxon>Bacillota</taxon>
        <taxon>Bacilli</taxon>
        <taxon>Bacillales</taxon>
        <taxon>Sporolactobacillaceae</taxon>
        <taxon>Pullulanibacillus</taxon>
    </lineage>
</organism>
<feature type="transmembrane region" description="Helical" evidence="1">
    <location>
        <begin position="20"/>
        <end position="39"/>
    </location>
</feature>
<protein>
    <submittedName>
        <fullName evidence="2">Uncharacterized protein</fullName>
    </submittedName>
</protein>
<feature type="transmembrane region" description="Helical" evidence="1">
    <location>
        <begin position="168"/>
        <end position="190"/>
    </location>
</feature>
<feature type="transmembrane region" description="Helical" evidence="1">
    <location>
        <begin position="238"/>
        <end position="260"/>
    </location>
</feature>
<keyword evidence="1" id="KW-1133">Transmembrane helix</keyword>
<proteinExistence type="predicted"/>
<keyword evidence="1" id="KW-0812">Transmembrane</keyword>
<keyword evidence="1" id="KW-0472">Membrane</keyword>
<name>A0A8J2YM40_9BACL</name>
<keyword evidence="3" id="KW-1185">Reference proteome</keyword>
<dbReference type="EMBL" id="BMIR01000023">
    <property type="protein sequence ID" value="GGE53125.1"/>
    <property type="molecule type" value="Genomic_DNA"/>
</dbReference>
<sequence length="266" mass="30250">MKRFKGIQQSIERLFLFKKVWLLGSLYSLFVLYLLTMMTRGAGSTDRGFFGLIADVGGLEGSTNQFMFITVGIPLIVIVLTQYIESIEKGACLVKIGSRFHLWHRHVIVVICLSFVLTCLILIIAFLWAGCFAGFNNTWVSRTGLISHELHDEVRFRGVVSHVVTYKVILIVFISKFLGLLTIAFFTLFLKQWLKNSALVLIILIALAGLDQTGVVPISFFTRAMTLSLQDWLYPMMAFYQCLYLFILSLVLYGVTGLLYERKDFI</sequence>
<feature type="transmembrane region" description="Helical" evidence="1">
    <location>
        <begin position="197"/>
        <end position="218"/>
    </location>
</feature>
<dbReference type="RefSeq" id="WP_188697566.1">
    <property type="nucleotide sequence ID" value="NZ_BMIR01000023.1"/>
</dbReference>
<dbReference type="AlphaFoldDB" id="A0A8J2YM40"/>
<feature type="transmembrane region" description="Helical" evidence="1">
    <location>
        <begin position="66"/>
        <end position="86"/>
    </location>
</feature>
<accession>A0A8J2YM40</accession>
<evidence type="ECO:0000313" key="2">
    <source>
        <dbReference type="EMBL" id="GGE53125.1"/>
    </source>
</evidence>